<name>A0A2H0BKS6_9BACT</name>
<evidence type="ECO:0000256" key="1">
    <source>
        <dbReference type="ARBA" id="ARBA00005912"/>
    </source>
</evidence>
<dbReference type="FunFam" id="3.30.1360.40:FF:000001">
    <property type="entry name" value="Ribosome-recycling factor"/>
    <property type="match status" value="1"/>
</dbReference>
<dbReference type="GO" id="GO:0006412">
    <property type="term" value="P:translation"/>
    <property type="evidence" value="ECO:0007669"/>
    <property type="project" value="UniProtKB-KW"/>
</dbReference>
<reference evidence="4 5" key="1">
    <citation type="submission" date="2017-09" db="EMBL/GenBank/DDBJ databases">
        <title>Depth-based differentiation of microbial function through sediment-hosted aquifers and enrichment of novel symbionts in the deep terrestrial subsurface.</title>
        <authorList>
            <person name="Probst A.J."/>
            <person name="Ladd B."/>
            <person name="Jarett J.K."/>
            <person name="Geller-Mcgrath D.E."/>
            <person name="Sieber C.M."/>
            <person name="Emerson J.B."/>
            <person name="Anantharaman K."/>
            <person name="Thomas B.C."/>
            <person name="Malmstrom R."/>
            <person name="Stieglmeier M."/>
            <person name="Klingl A."/>
            <person name="Woyke T."/>
            <person name="Ryan C.M."/>
            <person name="Banfield J.F."/>
        </authorList>
    </citation>
    <scope>NUCLEOTIDE SEQUENCE [LARGE SCALE GENOMIC DNA]</scope>
    <source>
        <strain evidence="4">CG22_combo_CG10-13_8_21_14_all_37_9</strain>
    </source>
</reference>
<keyword evidence="2" id="KW-0648">Protein biosynthesis</keyword>
<dbReference type="SUPFAM" id="SSF55194">
    <property type="entry name" value="Ribosome recycling factor, RRF"/>
    <property type="match status" value="1"/>
</dbReference>
<accession>A0A2H0BKS6</accession>
<dbReference type="PANTHER" id="PTHR20982:SF3">
    <property type="entry name" value="MITOCHONDRIAL RIBOSOME RECYCLING FACTOR PSEUDO 1"/>
    <property type="match status" value="1"/>
</dbReference>
<gene>
    <name evidence="4" type="ORF">COX02_01125</name>
</gene>
<dbReference type="Pfam" id="PF01765">
    <property type="entry name" value="RRF"/>
    <property type="match status" value="1"/>
</dbReference>
<dbReference type="AlphaFoldDB" id="A0A2H0BKS6"/>
<evidence type="ECO:0000313" key="5">
    <source>
        <dbReference type="Proteomes" id="UP000229334"/>
    </source>
</evidence>
<dbReference type="EMBL" id="PCSX01000019">
    <property type="protein sequence ID" value="PIP58277.1"/>
    <property type="molecule type" value="Genomic_DNA"/>
</dbReference>
<sequence length="183" mass="20823">MAYNFTEIKEHLSDIEKWLSTEFSSIRTGKATPQLLDSIRVESYGQTQALKHLASINIEDAQTLRVIPWDKGQIKGIETAIAAANLGISSAPDADGLRIIFPQLTTERRKLLNKLIGEKLEEARVSLRKEREKTWNDIQSMERNGGISDDVRFRLKEDLQKIIDDGNARFEAMVAKKRIEIEN</sequence>
<dbReference type="InterPro" id="IPR023584">
    <property type="entry name" value="Ribosome_recyc_fac_dom"/>
</dbReference>
<dbReference type="InterPro" id="IPR036191">
    <property type="entry name" value="RRF_sf"/>
</dbReference>
<dbReference type="GO" id="GO:0043023">
    <property type="term" value="F:ribosomal large subunit binding"/>
    <property type="evidence" value="ECO:0007669"/>
    <property type="project" value="TreeGrafter"/>
</dbReference>
<evidence type="ECO:0000259" key="3">
    <source>
        <dbReference type="Pfam" id="PF01765"/>
    </source>
</evidence>
<organism evidence="4 5">
    <name type="scientific">Candidatus Vogelbacteria bacterium CG22_combo_CG10-13_8_21_14_all_37_9</name>
    <dbReference type="NCBI Taxonomy" id="1975046"/>
    <lineage>
        <taxon>Bacteria</taxon>
        <taxon>Candidatus Vogeliibacteriota</taxon>
    </lineage>
</organism>
<proteinExistence type="inferred from homology"/>
<comment type="caution">
    <text evidence="4">The sequence shown here is derived from an EMBL/GenBank/DDBJ whole genome shotgun (WGS) entry which is preliminary data.</text>
</comment>
<evidence type="ECO:0000313" key="4">
    <source>
        <dbReference type="EMBL" id="PIP58277.1"/>
    </source>
</evidence>
<feature type="domain" description="Ribosome recycling factor" evidence="3">
    <location>
        <begin position="20"/>
        <end position="181"/>
    </location>
</feature>
<comment type="similarity">
    <text evidence="1">Belongs to the RRF family.</text>
</comment>
<dbReference type="Proteomes" id="UP000229334">
    <property type="component" value="Unassembled WGS sequence"/>
</dbReference>
<dbReference type="NCBIfam" id="TIGR00496">
    <property type="entry name" value="frr"/>
    <property type="match status" value="1"/>
</dbReference>
<dbReference type="PANTHER" id="PTHR20982">
    <property type="entry name" value="RIBOSOME RECYCLING FACTOR"/>
    <property type="match status" value="1"/>
</dbReference>
<dbReference type="Gene3D" id="3.30.1360.40">
    <property type="match status" value="1"/>
</dbReference>
<evidence type="ECO:0000256" key="2">
    <source>
        <dbReference type="ARBA" id="ARBA00022917"/>
    </source>
</evidence>
<protein>
    <submittedName>
        <fullName evidence="4">Ribosome recycling factor</fullName>
    </submittedName>
</protein>
<dbReference type="InterPro" id="IPR002661">
    <property type="entry name" value="Ribosome_recyc_fac"/>
</dbReference>
<dbReference type="Gene3D" id="1.10.132.20">
    <property type="entry name" value="Ribosome-recycling factor"/>
    <property type="match status" value="1"/>
</dbReference>